<evidence type="ECO:0000313" key="8">
    <source>
        <dbReference type="EMBL" id="REE92709.1"/>
    </source>
</evidence>
<keyword evidence="5" id="KW-0175">Coiled coil</keyword>
<dbReference type="EMBL" id="QTTN01000003">
    <property type="protein sequence ID" value="REE92709.1"/>
    <property type="molecule type" value="Genomic_DNA"/>
</dbReference>
<dbReference type="PANTHER" id="PTHR43280">
    <property type="entry name" value="ARAC-FAMILY TRANSCRIPTIONAL REGULATOR"/>
    <property type="match status" value="1"/>
</dbReference>
<evidence type="ECO:0000256" key="5">
    <source>
        <dbReference type="SAM" id="Coils"/>
    </source>
</evidence>
<accession>A0A3D9SCV3</accession>
<reference evidence="8 9" key="1">
    <citation type="submission" date="2018-08" db="EMBL/GenBank/DDBJ databases">
        <title>Genomic Encyclopedia of Type Strains, Phase III (KMG-III): the genomes of soil and plant-associated and newly described type strains.</title>
        <authorList>
            <person name="Whitman W."/>
        </authorList>
    </citation>
    <scope>NUCLEOTIDE SEQUENCE [LARGE SCALE GENOMIC DNA]</scope>
    <source>
        <strain evidence="8 9">CGMCC 1.10966</strain>
    </source>
</reference>
<dbReference type="Pfam" id="PF00072">
    <property type="entry name" value="Response_reg"/>
    <property type="match status" value="1"/>
</dbReference>
<protein>
    <submittedName>
        <fullName evidence="8">Two-component system response regulator YesN</fullName>
    </submittedName>
</protein>
<keyword evidence="1" id="KW-0805">Transcription regulation</keyword>
<name>A0A3D9SCV3_9BACL</name>
<comment type="caution">
    <text evidence="8">The sequence shown here is derived from an EMBL/GenBank/DDBJ whole genome shotgun (WGS) entry which is preliminary data.</text>
</comment>
<dbReference type="RefSeq" id="WP_116187639.1">
    <property type="nucleotide sequence ID" value="NZ_QTTN01000003.1"/>
</dbReference>
<dbReference type="InterPro" id="IPR001789">
    <property type="entry name" value="Sig_transdc_resp-reg_receiver"/>
</dbReference>
<gene>
    <name evidence="8" type="ORF">A8990_1037</name>
</gene>
<dbReference type="Proteomes" id="UP000256304">
    <property type="component" value="Unassembled WGS sequence"/>
</dbReference>
<dbReference type="CDD" id="cd17536">
    <property type="entry name" value="REC_YesN-like"/>
    <property type="match status" value="1"/>
</dbReference>
<dbReference type="Gene3D" id="1.10.10.60">
    <property type="entry name" value="Homeodomain-like"/>
    <property type="match status" value="2"/>
</dbReference>
<keyword evidence="4" id="KW-0597">Phosphoprotein</keyword>
<evidence type="ECO:0000256" key="4">
    <source>
        <dbReference type="PROSITE-ProRule" id="PRU00169"/>
    </source>
</evidence>
<evidence type="ECO:0000256" key="3">
    <source>
        <dbReference type="ARBA" id="ARBA00023163"/>
    </source>
</evidence>
<evidence type="ECO:0000256" key="1">
    <source>
        <dbReference type="ARBA" id="ARBA00023015"/>
    </source>
</evidence>
<dbReference type="PROSITE" id="PS50110">
    <property type="entry name" value="RESPONSE_REGULATORY"/>
    <property type="match status" value="1"/>
</dbReference>
<keyword evidence="9" id="KW-1185">Reference proteome</keyword>
<dbReference type="SUPFAM" id="SSF46689">
    <property type="entry name" value="Homeodomain-like"/>
    <property type="match status" value="2"/>
</dbReference>
<dbReference type="PRINTS" id="PR00032">
    <property type="entry name" value="HTHARAC"/>
</dbReference>
<dbReference type="PANTHER" id="PTHR43280:SF28">
    <property type="entry name" value="HTH-TYPE TRANSCRIPTIONAL ACTIVATOR RHAS"/>
    <property type="match status" value="1"/>
</dbReference>
<dbReference type="PROSITE" id="PS01124">
    <property type="entry name" value="HTH_ARAC_FAMILY_2"/>
    <property type="match status" value="1"/>
</dbReference>
<feature type="modified residue" description="4-aspartylphosphate" evidence="4">
    <location>
        <position position="56"/>
    </location>
</feature>
<dbReference type="InterPro" id="IPR009057">
    <property type="entry name" value="Homeodomain-like_sf"/>
</dbReference>
<dbReference type="Pfam" id="PF12833">
    <property type="entry name" value="HTH_18"/>
    <property type="match status" value="1"/>
</dbReference>
<dbReference type="SUPFAM" id="SSF52172">
    <property type="entry name" value="CheY-like"/>
    <property type="match status" value="1"/>
</dbReference>
<keyword evidence="2" id="KW-0238">DNA-binding</keyword>
<dbReference type="InterPro" id="IPR011006">
    <property type="entry name" value="CheY-like_superfamily"/>
</dbReference>
<evidence type="ECO:0000256" key="2">
    <source>
        <dbReference type="ARBA" id="ARBA00023125"/>
    </source>
</evidence>
<keyword evidence="3" id="KW-0804">Transcription</keyword>
<sequence>MFKMMIVDDEPLVRLALHQMVDWDKLGIRIVCEAGNGEDALLLLEQMPDIDIMLMDIEMPRMNGIELLRTVAGSGRSRQLATVVLSAYNNYSYVREAFLLGAVDYVVKTNMDEEHITPVFTKVVETMSRASKDMTISIPADHSEANAIPGKERDAIIQMLLSGDEEQERLAFGHLSADDLLKSGFHQMVLVLRTSGNAELPDRSGLIKQTMRTILASMSITSEIYYKGNNEYVLLCSFSDDRSSLSISGKIHSFFATVKTRLKEYANVSAAMSGSGLGIGKKQSWYKLYRQASCAIMKLYYEGYGTFLEYDRTMEQASKLEIRNKALFDQLESLRKALSEAMQQVGETNLLDILARIKQLLSTTRVADPEQIMAWFVDIIWQTGGMLYARGIRWSQIQGYVQDPVESMKQLETLDQTMGWLQALLLNVHRTLQQGLKESSKPVYSILVTKVKKFLEEHYRDDISQSAVSEVVGVSETYISKQFSKEVGCSFMHYLTQLRIEEAKKLLKSGYKIAEVSEKVGYSNHEHFSRIFKKITGINPKTYRESI</sequence>
<feature type="coiled-coil region" evidence="5">
    <location>
        <begin position="317"/>
        <end position="344"/>
    </location>
</feature>
<dbReference type="AlphaFoldDB" id="A0A3D9SCV3"/>
<dbReference type="PROSITE" id="PS00041">
    <property type="entry name" value="HTH_ARAC_FAMILY_1"/>
    <property type="match status" value="1"/>
</dbReference>
<dbReference type="Gene3D" id="3.40.50.2300">
    <property type="match status" value="1"/>
</dbReference>
<dbReference type="InterPro" id="IPR020449">
    <property type="entry name" value="Tscrpt_reg_AraC-type_HTH"/>
</dbReference>
<dbReference type="SMART" id="SM00448">
    <property type="entry name" value="REC"/>
    <property type="match status" value="1"/>
</dbReference>
<proteinExistence type="predicted"/>
<evidence type="ECO:0000313" key="9">
    <source>
        <dbReference type="Proteomes" id="UP000256304"/>
    </source>
</evidence>
<dbReference type="SMART" id="SM00342">
    <property type="entry name" value="HTH_ARAC"/>
    <property type="match status" value="1"/>
</dbReference>
<evidence type="ECO:0000259" key="7">
    <source>
        <dbReference type="PROSITE" id="PS50110"/>
    </source>
</evidence>
<dbReference type="InterPro" id="IPR018062">
    <property type="entry name" value="HTH_AraC-typ_CS"/>
</dbReference>
<evidence type="ECO:0000259" key="6">
    <source>
        <dbReference type="PROSITE" id="PS01124"/>
    </source>
</evidence>
<dbReference type="GO" id="GO:0000160">
    <property type="term" value="P:phosphorelay signal transduction system"/>
    <property type="evidence" value="ECO:0007669"/>
    <property type="project" value="InterPro"/>
</dbReference>
<organism evidence="8 9">
    <name type="scientific">Paenibacillus taihuensis</name>
    <dbReference type="NCBI Taxonomy" id="1156355"/>
    <lineage>
        <taxon>Bacteria</taxon>
        <taxon>Bacillati</taxon>
        <taxon>Bacillota</taxon>
        <taxon>Bacilli</taxon>
        <taxon>Bacillales</taxon>
        <taxon>Paenibacillaceae</taxon>
        <taxon>Paenibacillus</taxon>
    </lineage>
</organism>
<feature type="domain" description="Response regulatory" evidence="7">
    <location>
        <begin position="3"/>
        <end position="123"/>
    </location>
</feature>
<feature type="domain" description="HTH araC/xylS-type" evidence="6">
    <location>
        <begin position="449"/>
        <end position="546"/>
    </location>
</feature>
<dbReference type="InterPro" id="IPR018060">
    <property type="entry name" value="HTH_AraC"/>
</dbReference>
<dbReference type="GO" id="GO:0043565">
    <property type="term" value="F:sequence-specific DNA binding"/>
    <property type="evidence" value="ECO:0007669"/>
    <property type="project" value="InterPro"/>
</dbReference>
<dbReference type="OrthoDB" id="9794370at2"/>
<dbReference type="GO" id="GO:0003700">
    <property type="term" value="F:DNA-binding transcription factor activity"/>
    <property type="evidence" value="ECO:0007669"/>
    <property type="project" value="InterPro"/>
</dbReference>